<reference evidence="8 9" key="1">
    <citation type="submission" date="2024-03" db="EMBL/GenBank/DDBJ databases">
        <title>The genome assembly and annotation of the cricket Gryllus longicercus Weissman &amp; Gray.</title>
        <authorList>
            <person name="Szrajer S."/>
            <person name="Gray D."/>
            <person name="Ylla G."/>
        </authorList>
    </citation>
    <scope>NUCLEOTIDE SEQUENCE [LARGE SCALE GENOMIC DNA]</scope>
    <source>
        <strain evidence="8">DAG 2021-001</strain>
        <tissue evidence="8">Whole body minus gut</tissue>
    </source>
</reference>
<keyword evidence="1 5" id="KW-0479">Metal-binding</keyword>
<evidence type="ECO:0000256" key="3">
    <source>
        <dbReference type="ARBA" id="ARBA00022771"/>
    </source>
</evidence>
<dbReference type="AlphaFoldDB" id="A0AAN9VH50"/>
<keyword evidence="4 5" id="KW-0862">Zinc</keyword>
<evidence type="ECO:0000256" key="6">
    <source>
        <dbReference type="SAM" id="MobiDB-lite"/>
    </source>
</evidence>
<dbReference type="EMBL" id="JAZDUA010000223">
    <property type="protein sequence ID" value="KAK7863708.1"/>
    <property type="molecule type" value="Genomic_DNA"/>
</dbReference>
<keyword evidence="3 5" id="KW-0863">Zinc-finger</keyword>
<dbReference type="GO" id="GO:0005634">
    <property type="term" value="C:nucleus"/>
    <property type="evidence" value="ECO:0007669"/>
    <property type="project" value="TreeGrafter"/>
</dbReference>
<feature type="zinc finger region" description="C3H1-type" evidence="5">
    <location>
        <begin position="665"/>
        <end position="692"/>
    </location>
</feature>
<feature type="region of interest" description="Disordered" evidence="6">
    <location>
        <begin position="293"/>
        <end position="333"/>
    </location>
</feature>
<feature type="compositionally biased region" description="Low complexity" evidence="6">
    <location>
        <begin position="303"/>
        <end position="317"/>
    </location>
</feature>
<protein>
    <recommendedName>
        <fullName evidence="7">C3H1-type domain-containing protein</fullName>
    </recommendedName>
</protein>
<dbReference type="Proteomes" id="UP001378592">
    <property type="component" value="Unassembled WGS sequence"/>
</dbReference>
<accession>A0AAN9VH50</accession>
<feature type="domain" description="C3H1-type" evidence="7">
    <location>
        <begin position="665"/>
        <end position="692"/>
    </location>
</feature>
<feature type="zinc finger region" description="C3H1-type" evidence="5">
    <location>
        <begin position="582"/>
        <end position="612"/>
    </location>
</feature>
<feature type="region of interest" description="Disordered" evidence="6">
    <location>
        <begin position="369"/>
        <end position="395"/>
    </location>
</feature>
<dbReference type="PROSITE" id="PS50103">
    <property type="entry name" value="ZF_C3H1"/>
    <property type="match status" value="3"/>
</dbReference>
<feature type="domain" description="C3H1-type" evidence="7">
    <location>
        <begin position="582"/>
        <end position="612"/>
    </location>
</feature>
<dbReference type="PANTHER" id="PTHR46156">
    <property type="entry name" value="CCCH ZINGC FINGER"/>
    <property type="match status" value="1"/>
</dbReference>
<dbReference type="Gene3D" id="4.10.1000.10">
    <property type="entry name" value="Zinc finger, CCCH-type"/>
    <property type="match status" value="2"/>
</dbReference>
<organism evidence="8 9">
    <name type="scientific">Gryllus longicercus</name>
    <dbReference type="NCBI Taxonomy" id="2509291"/>
    <lineage>
        <taxon>Eukaryota</taxon>
        <taxon>Metazoa</taxon>
        <taxon>Ecdysozoa</taxon>
        <taxon>Arthropoda</taxon>
        <taxon>Hexapoda</taxon>
        <taxon>Insecta</taxon>
        <taxon>Pterygota</taxon>
        <taxon>Neoptera</taxon>
        <taxon>Polyneoptera</taxon>
        <taxon>Orthoptera</taxon>
        <taxon>Ensifera</taxon>
        <taxon>Gryllidea</taxon>
        <taxon>Grylloidea</taxon>
        <taxon>Gryllidae</taxon>
        <taxon>Gryllinae</taxon>
        <taxon>Gryllus</taxon>
    </lineage>
</organism>
<feature type="domain" description="C3H1-type" evidence="7">
    <location>
        <begin position="638"/>
        <end position="664"/>
    </location>
</feature>
<keyword evidence="2" id="KW-0677">Repeat</keyword>
<dbReference type="GO" id="GO:0008270">
    <property type="term" value="F:zinc ion binding"/>
    <property type="evidence" value="ECO:0007669"/>
    <property type="project" value="UniProtKB-KW"/>
</dbReference>
<dbReference type="FunFam" id="4.10.1000.10:FF:000022">
    <property type="entry name" value="Zinc finger CCCH domain-containing protein 7"/>
    <property type="match status" value="1"/>
</dbReference>
<feature type="compositionally biased region" description="Polar residues" evidence="6">
    <location>
        <begin position="788"/>
        <end position="803"/>
    </location>
</feature>
<evidence type="ECO:0000256" key="4">
    <source>
        <dbReference type="ARBA" id="ARBA00022833"/>
    </source>
</evidence>
<gene>
    <name evidence="8" type="ORF">R5R35_003094</name>
</gene>
<feature type="region of interest" description="Disordered" evidence="6">
    <location>
        <begin position="776"/>
        <end position="814"/>
    </location>
</feature>
<name>A0AAN9VH50_9ORTH</name>
<dbReference type="InterPro" id="IPR000571">
    <property type="entry name" value="Znf_CCCH"/>
</dbReference>
<dbReference type="PANTHER" id="PTHR46156:SF1">
    <property type="entry name" value="ZINC FINGER CCCH DOMAIN-CONTAINING PROTEIN 3"/>
    <property type="match status" value="1"/>
</dbReference>
<evidence type="ECO:0000256" key="2">
    <source>
        <dbReference type="ARBA" id="ARBA00022737"/>
    </source>
</evidence>
<comment type="caution">
    <text evidence="8">The sequence shown here is derived from an EMBL/GenBank/DDBJ whole genome shotgun (WGS) entry which is preliminary data.</text>
</comment>
<evidence type="ECO:0000259" key="7">
    <source>
        <dbReference type="PROSITE" id="PS50103"/>
    </source>
</evidence>
<dbReference type="SMART" id="SM00356">
    <property type="entry name" value="ZnF_C3H1"/>
    <property type="match status" value="5"/>
</dbReference>
<evidence type="ECO:0000313" key="8">
    <source>
        <dbReference type="EMBL" id="KAK7863708.1"/>
    </source>
</evidence>
<keyword evidence="9" id="KW-1185">Reference proteome</keyword>
<sequence>MDEKDLLKEITFLSRLIGQHKNGLSRSVASTYHSQKTVNMSLQRSHRRVPIPNLKTSYSKVNRTQSQSTPKMCVEPPATIVKIEPKVQVQMSTAPRNLQVIHVDKMKHNEHSLPETLKVAGNVKSVHINPNFFTNVKSNQREIGSLRCKSVHINPRLLDKVANNATTDYKKILCKCPEIMTNEHLESTSQSEKEQCVPLIEPSISKLQPTEVTPKVSSEKVTNISVPIRTPTSRKKYVYRSKTKLVKALVNSTVTCKPSRKAVTPTNIQGVTKTIKTPHGGTLLAVSRTKLVRLPGKTRRSSSSKSDTTSTSQTVTKSRYRLRRMSASSQSSPLIRTARKVCSKYKSTAIMTVLGVNSKYHLDRRTAKTIRKGKPSSGRSQYKVDHRTSTPPKLSRVHSHLLLSPLRKSPFCNRTWTCAGTPRATQKVAISHKKLSRIGCNPGSRNSLQNSALVRIGGLLYKSSRNKLILSRSSEKNVCSSLKPRTIVKRQSLSAGLTVYMRGNKFVLDKCGKTLKRVVDSGMSSPSSQERKKSRVSRVDIGGVTYIQKTPTVLVRTNTHTARNVLSNAKQRSIAFLAQKMRKINTPCLFYRRFGRCPRLEKGRCELVHDPKYIDICRKFLQGKCTLDGCLLSHDVGPEKMPTCRFFLEGCCVRDLCPYLHVKVNDRAPICRNFLQGYCADGPECLKRHIMLCPEFDKKGSCAKGKYCPYPHSIAPRVQRAICSEPPITFSEHSEEQSNSPAPLKRKRYYEAESDELGEDQISSLNLKRKRYYETKTVSKGSHDTQSDVDTSANDIEQSTTECPGSVGMSRRPKIGSLPSFIALESCESDQID</sequence>
<feature type="zinc finger region" description="C3H1-type" evidence="5">
    <location>
        <begin position="638"/>
        <end position="664"/>
    </location>
</feature>
<proteinExistence type="predicted"/>
<evidence type="ECO:0000313" key="9">
    <source>
        <dbReference type="Proteomes" id="UP001378592"/>
    </source>
</evidence>
<evidence type="ECO:0000256" key="1">
    <source>
        <dbReference type="ARBA" id="ARBA00022723"/>
    </source>
</evidence>
<evidence type="ECO:0000256" key="5">
    <source>
        <dbReference type="PROSITE-ProRule" id="PRU00723"/>
    </source>
</evidence>